<organism evidence="2 3">
    <name type="scientific">Prorocentrum cordatum</name>
    <dbReference type="NCBI Taxonomy" id="2364126"/>
    <lineage>
        <taxon>Eukaryota</taxon>
        <taxon>Sar</taxon>
        <taxon>Alveolata</taxon>
        <taxon>Dinophyceae</taxon>
        <taxon>Prorocentrales</taxon>
        <taxon>Prorocentraceae</taxon>
        <taxon>Prorocentrum</taxon>
    </lineage>
</organism>
<accession>A0ABN9QM12</accession>
<keyword evidence="3" id="KW-1185">Reference proteome</keyword>
<dbReference type="PANTHER" id="PTHR11645">
    <property type="entry name" value="PYRROLINE-5-CARBOXYLATE REDUCTASE"/>
    <property type="match status" value="1"/>
</dbReference>
<evidence type="ECO:0008006" key="4">
    <source>
        <dbReference type="Google" id="ProtNLM"/>
    </source>
</evidence>
<feature type="region of interest" description="Disordered" evidence="1">
    <location>
        <begin position="1"/>
        <end position="24"/>
    </location>
</feature>
<sequence>MAPRTGSCSRSRSRSRSRRQTAAPAGPLRLGFVGVGAIGSGTIEGLLRSLPGGGPPSDLPEGELAITVRDSRPEGRVTVAQTDQAVVDAAGVVFVGTGNFGPHALAPAAAVALLGGLRFRRGQLVVSCCQRLTRDQVAAAVAAGGLLPAASGDGEPDGGGVVKAMSNPSPRAGDATTVLHPPHPLAAMLYGRVGAVIGLEREADFAPCYAATALMGSLFAQLRAAAGWLEAQGVAPEAAARYAAATHACYAREALRGCTGGVTEVEVTERGTAALAQLVAGQTAGGLNQQVLAEMGRAGAYEQIPRSLDGILARIVGRRGGGPSPGGAGGSGAAGGAPAPS</sequence>
<feature type="compositionally biased region" description="Gly residues" evidence="1">
    <location>
        <begin position="319"/>
        <end position="335"/>
    </location>
</feature>
<reference evidence="2" key="1">
    <citation type="submission" date="2023-10" db="EMBL/GenBank/DDBJ databases">
        <authorList>
            <person name="Chen Y."/>
            <person name="Shah S."/>
            <person name="Dougan E. K."/>
            <person name="Thang M."/>
            <person name="Chan C."/>
        </authorList>
    </citation>
    <scope>NUCLEOTIDE SEQUENCE [LARGE SCALE GENOMIC DNA]</scope>
</reference>
<dbReference type="Gene3D" id="3.40.50.720">
    <property type="entry name" value="NAD(P)-binding Rossmann-like Domain"/>
    <property type="match status" value="1"/>
</dbReference>
<dbReference type="Proteomes" id="UP001189429">
    <property type="component" value="Unassembled WGS sequence"/>
</dbReference>
<comment type="caution">
    <text evidence="2">The sequence shown here is derived from an EMBL/GenBank/DDBJ whole genome shotgun (WGS) entry which is preliminary data.</text>
</comment>
<feature type="region of interest" description="Disordered" evidence="1">
    <location>
        <begin position="319"/>
        <end position="341"/>
    </location>
</feature>
<gene>
    <name evidence="2" type="ORF">PCOR1329_LOCUS12347</name>
</gene>
<protein>
    <recommendedName>
        <fullName evidence="4">Pyrroline-5-carboxylate reductase</fullName>
    </recommendedName>
</protein>
<dbReference type="EMBL" id="CAUYUJ010003597">
    <property type="protein sequence ID" value="CAK0805950.1"/>
    <property type="molecule type" value="Genomic_DNA"/>
</dbReference>
<proteinExistence type="predicted"/>
<evidence type="ECO:0000313" key="2">
    <source>
        <dbReference type="EMBL" id="CAK0805950.1"/>
    </source>
</evidence>
<evidence type="ECO:0000256" key="1">
    <source>
        <dbReference type="SAM" id="MobiDB-lite"/>
    </source>
</evidence>
<dbReference type="PANTHER" id="PTHR11645:SF13">
    <property type="entry name" value="PYRROLINE-5-CARBOXYLATE REDUCTASE CATALYTIC N-TERMINAL DOMAIN-CONTAINING PROTEIN"/>
    <property type="match status" value="1"/>
</dbReference>
<evidence type="ECO:0000313" key="3">
    <source>
        <dbReference type="Proteomes" id="UP001189429"/>
    </source>
</evidence>
<name>A0ABN9QM12_9DINO</name>